<feature type="domain" description="Metallo-beta-lactamase" evidence="1">
    <location>
        <begin position="7"/>
        <end position="174"/>
    </location>
</feature>
<dbReference type="SUPFAM" id="SSF56281">
    <property type="entry name" value="Metallo-hydrolase/oxidoreductase"/>
    <property type="match status" value="1"/>
</dbReference>
<gene>
    <name evidence="2" type="ORF">EV382_0385</name>
</gene>
<dbReference type="PANTHER" id="PTHR43546">
    <property type="entry name" value="UPF0173 METAL-DEPENDENT HYDROLASE MJ1163-RELATED"/>
    <property type="match status" value="1"/>
</dbReference>
<accession>A0A4Q7U8E1</accession>
<dbReference type="InterPro" id="IPR036866">
    <property type="entry name" value="RibonucZ/Hydroxyglut_hydro"/>
</dbReference>
<dbReference type="SMART" id="SM00849">
    <property type="entry name" value="Lactamase_B"/>
    <property type="match status" value="1"/>
</dbReference>
<dbReference type="AlphaFoldDB" id="A0A4Q7U8E1"/>
<evidence type="ECO:0000313" key="3">
    <source>
        <dbReference type="Proteomes" id="UP000293781"/>
    </source>
</evidence>
<dbReference type="Pfam" id="PF13483">
    <property type="entry name" value="Lactamase_B_3"/>
    <property type="match status" value="1"/>
</dbReference>
<dbReference type="PANTHER" id="PTHR43546:SF3">
    <property type="entry name" value="UPF0173 METAL-DEPENDENT HYDROLASE MJ1163"/>
    <property type="match status" value="1"/>
</dbReference>
<name>A0A4Q7U8E1_9ACTN</name>
<dbReference type="EMBL" id="SHKK01000001">
    <property type="protein sequence ID" value="RZT77237.1"/>
    <property type="molecule type" value="Genomic_DNA"/>
</dbReference>
<protein>
    <submittedName>
        <fullName evidence="2">L-ascorbate metabolism protein UlaG (Beta-lactamase superfamily)</fullName>
    </submittedName>
</protein>
<evidence type="ECO:0000313" key="2">
    <source>
        <dbReference type="EMBL" id="RZT77237.1"/>
    </source>
</evidence>
<evidence type="ECO:0000259" key="1">
    <source>
        <dbReference type="SMART" id="SM00849"/>
    </source>
</evidence>
<keyword evidence="3" id="KW-1185">Reference proteome</keyword>
<dbReference type="Proteomes" id="UP000293781">
    <property type="component" value="Unassembled WGS sequence"/>
</dbReference>
<sequence length="210" mass="23015">MRLVKFTHACVRLEDAERRLLIDPGVWTEPEAFDGVTDILITHEHDDHVDLARIVEVSASRPVRLFAPEPVRKLAEKVGLADTVTVVAAGGEFSAGGFRVAAVGGEHAEIYDGLPGCANLGYVIEGVYHPGDSYFVPHQRVTTLLAPAAAPWGRHREAIDMTRAIAPERAFPIHDRALSADVGYENFDGWMEYKGATEYRRIPVGDSVTL</sequence>
<dbReference type="RefSeq" id="WP_130399927.1">
    <property type="nucleotide sequence ID" value="NZ_SHKK01000001.1"/>
</dbReference>
<comment type="caution">
    <text evidence="2">The sequence shown here is derived from an EMBL/GenBank/DDBJ whole genome shotgun (WGS) entry which is preliminary data.</text>
</comment>
<dbReference type="InterPro" id="IPR001279">
    <property type="entry name" value="Metallo-B-lactamas"/>
</dbReference>
<dbReference type="Gene3D" id="3.60.15.10">
    <property type="entry name" value="Ribonuclease Z/Hydroxyacylglutathione hydrolase-like"/>
    <property type="match status" value="1"/>
</dbReference>
<organism evidence="2 3">
    <name type="scientific">Micromonospora violae</name>
    <dbReference type="NCBI Taxonomy" id="1278207"/>
    <lineage>
        <taxon>Bacteria</taxon>
        <taxon>Bacillati</taxon>
        <taxon>Actinomycetota</taxon>
        <taxon>Actinomycetes</taxon>
        <taxon>Micromonosporales</taxon>
        <taxon>Micromonosporaceae</taxon>
        <taxon>Micromonospora</taxon>
    </lineage>
</organism>
<dbReference type="OrthoDB" id="3190691at2"/>
<proteinExistence type="predicted"/>
<reference evidence="2 3" key="1">
    <citation type="submission" date="2019-02" db="EMBL/GenBank/DDBJ databases">
        <title>Sequencing the genomes of 1000 actinobacteria strains.</title>
        <authorList>
            <person name="Klenk H.-P."/>
        </authorList>
    </citation>
    <scope>NUCLEOTIDE SEQUENCE [LARGE SCALE GENOMIC DNA]</scope>
    <source>
        <strain evidence="2 3">DSM 45888</strain>
    </source>
</reference>
<dbReference type="InterPro" id="IPR050114">
    <property type="entry name" value="UPF0173_UPF0282_UlaG_hydrolase"/>
</dbReference>